<name>A0A6J6B6E2_9ZZZZ</name>
<feature type="transmembrane region" description="Helical" evidence="1">
    <location>
        <begin position="7"/>
        <end position="29"/>
    </location>
</feature>
<feature type="transmembrane region" description="Helical" evidence="1">
    <location>
        <begin position="83"/>
        <end position="101"/>
    </location>
</feature>
<accession>A0A6J6B6E2</accession>
<keyword evidence="1" id="KW-0812">Transmembrane</keyword>
<gene>
    <name evidence="2" type="ORF">UFOPK1433_00133</name>
    <name evidence="3" type="ORF">UFOPK1843_00864</name>
</gene>
<evidence type="ECO:0000256" key="1">
    <source>
        <dbReference type="SAM" id="Phobius"/>
    </source>
</evidence>
<protein>
    <submittedName>
        <fullName evidence="2">Unannotated protein</fullName>
    </submittedName>
</protein>
<sequence length="143" mass="15854">MKRNLQVLTVFSARALFSLLVLLVVYVGLGVASVPTFVCTTAISLFLWVSLMLSIVFLWVLISYGDESKWAPRWLSKIKIRHVYCTVILAVALEITAFVAGDYKVSSILPAGDPLRGTHYLEIATAIWFYSRSAPGETKPVSK</sequence>
<dbReference type="EMBL" id="CAEZUR010000066">
    <property type="protein sequence ID" value="CAB4611536.1"/>
    <property type="molecule type" value="Genomic_DNA"/>
</dbReference>
<reference evidence="2" key="1">
    <citation type="submission" date="2020-05" db="EMBL/GenBank/DDBJ databases">
        <authorList>
            <person name="Chiriac C."/>
            <person name="Salcher M."/>
            <person name="Ghai R."/>
            <person name="Kavagutti S V."/>
        </authorList>
    </citation>
    <scope>NUCLEOTIDE SEQUENCE</scope>
</reference>
<dbReference type="EMBL" id="CAEZSN010000008">
    <property type="protein sequence ID" value="CAB4534396.1"/>
    <property type="molecule type" value="Genomic_DNA"/>
</dbReference>
<dbReference type="AlphaFoldDB" id="A0A6J6B6E2"/>
<feature type="transmembrane region" description="Helical" evidence="1">
    <location>
        <begin position="41"/>
        <end position="62"/>
    </location>
</feature>
<keyword evidence="1" id="KW-0472">Membrane</keyword>
<proteinExistence type="predicted"/>
<organism evidence="2">
    <name type="scientific">freshwater metagenome</name>
    <dbReference type="NCBI Taxonomy" id="449393"/>
    <lineage>
        <taxon>unclassified sequences</taxon>
        <taxon>metagenomes</taxon>
        <taxon>ecological metagenomes</taxon>
    </lineage>
</organism>
<evidence type="ECO:0000313" key="3">
    <source>
        <dbReference type="EMBL" id="CAB4611536.1"/>
    </source>
</evidence>
<evidence type="ECO:0000313" key="2">
    <source>
        <dbReference type="EMBL" id="CAB4534396.1"/>
    </source>
</evidence>
<keyword evidence="1" id="KW-1133">Transmembrane helix</keyword>